<comment type="caution">
    <text evidence="1">The sequence shown here is derived from an EMBL/GenBank/DDBJ whole genome shotgun (WGS) entry which is preliminary data.</text>
</comment>
<reference evidence="1 2" key="1">
    <citation type="submission" date="2018-01" db="EMBL/GenBank/DDBJ databases">
        <authorList>
            <person name="Paulsen S."/>
            <person name="Gram L.K."/>
        </authorList>
    </citation>
    <scope>NUCLEOTIDE SEQUENCE [LARGE SCALE GENOMIC DNA]</scope>
    <source>
        <strain evidence="1 2">S2599</strain>
    </source>
</reference>
<dbReference type="EMBL" id="PNCJ01000004">
    <property type="protein sequence ID" value="TMP39834.1"/>
    <property type="molecule type" value="Genomic_DNA"/>
</dbReference>
<dbReference type="AlphaFoldDB" id="A0A5S3X5A4"/>
<protein>
    <submittedName>
        <fullName evidence="1">Uncharacterized protein</fullName>
    </submittedName>
</protein>
<evidence type="ECO:0000313" key="1">
    <source>
        <dbReference type="EMBL" id="TMP39834.1"/>
    </source>
</evidence>
<dbReference type="Proteomes" id="UP000306719">
    <property type="component" value="Unassembled WGS sequence"/>
</dbReference>
<name>A0A5S3X5A4_9GAMM</name>
<sequence>MAPAIRKSSKAILKYITQGVNNAGNLLLVFSRREQVFSALTALSTFKLLDTRASPKVGYQVSTHWGYGNEALMTVPLITGLVSIFRGN</sequence>
<evidence type="ECO:0000313" key="2">
    <source>
        <dbReference type="Proteomes" id="UP000306719"/>
    </source>
</evidence>
<gene>
    <name evidence="1" type="ORF">CWB98_00770</name>
</gene>
<reference evidence="2" key="2">
    <citation type="submission" date="2019-06" db="EMBL/GenBank/DDBJ databases">
        <title>Co-occurence of chitin degradation, pigmentation and bioactivity in marine Pseudoalteromonas.</title>
        <authorList>
            <person name="Sonnenschein E.C."/>
            <person name="Bech P.K."/>
        </authorList>
    </citation>
    <scope>NUCLEOTIDE SEQUENCE [LARGE SCALE GENOMIC DNA]</scope>
    <source>
        <strain evidence="2">S2599</strain>
    </source>
</reference>
<accession>A0A5S3X5A4</accession>
<proteinExistence type="predicted"/>
<organism evidence="1 2">
    <name type="scientific">Pseudoalteromonas rubra</name>
    <dbReference type="NCBI Taxonomy" id="43658"/>
    <lineage>
        <taxon>Bacteria</taxon>
        <taxon>Pseudomonadati</taxon>
        <taxon>Pseudomonadota</taxon>
        <taxon>Gammaproteobacteria</taxon>
        <taxon>Alteromonadales</taxon>
        <taxon>Pseudoalteromonadaceae</taxon>
        <taxon>Pseudoalteromonas</taxon>
    </lineage>
</organism>